<evidence type="ECO:0000313" key="4">
    <source>
        <dbReference type="Proteomes" id="UP001519287"/>
    </source>
</evidence>
<dbReference type="RefSeq" id="WP_209970360.1">
    <property type="nucleotide sequence ID" value="NZ_JAGGLB010000003.1"/>
</dbReference>
<name>A0ABS4IPM8_9BACL</name>
<comment type="caution">
    <text evidence="3">The sequence shown here is derived from an EMBL/GenBank/DDBJ whole genome shotgun (WGS) entry which is preliminary data.</text>
</comment>
<keyword evidence="1" id="KW-0732">Signal</keyword>
<dbReference type="Pfam" id="PF10648">
    <property type="entry name" value="Gmad2"/>
    <property type="match status" value="1"/>
</dbReference>
<protein>
    <recommendedName>
        <fullName evidence="2">Bacterial spore germination immunoglobulin-like domain-containing protein</fullName>
    </recommendedName>
</protein>
<dbReference type="InterPro" id="IPR021598">
    <property type="entry name" value="DUF3221"/>
</dbReference>
<feature type="chain" id="PRO_5047252414" description="Bacterial spore germination immunoglobulin-like domain-containing protein" evidence="1">
    <location>
        <begin position="21"/>
        <end position="314"/>
    </location>
</feature>
<gene>
    <name evidence="3" type="ORF">J2Z66_001112</name>
</gene>
<dbReference type="Pfam" id="PF11518">
    <property type="entry name" value="DUF3221"/>
    <property type="match status" value="1"/>
</dbReference>
<dbReference type="Proteomes" id="UP001519287">
    <property type="component" value="Unassembled WGS sequence"/>
</dbReference>
<dbReference type="PROSITE" id="PS51257">
    <property type="entry name" value="PROKAR_LIPOPROTEIN"/>
    <property type="match status" value="1"/>
</dbReference>
<proteinExistence type="predicted"/>
<evidence type="ECO:0000259" key="2">
    <source>
        <dbReference type="Pfam" id="PF10648"/>
    </source>
</evidence>
<keyword evidence="4" id="KW-1185">Reference proteome</keyword>
<accession>A0ABS4IPM8</accession>
<sequence length="314" mass="34255">MRQQKGFLFLVLICMATLLASCGQGSVSGDSTVSPVSVKETKSVKVFDKGNIIQKEGNRWLITAYVEKNGSAYIDAFWFTVNEQTVLQNSGGQNVQPENMAIGAEVEAWHSGAVQESYPAQTTAAKIIMHDATQVVPEDMIGQSEAVQAALQSLTEPTAARAIKLVSLDAKNGNWNIELVQHEMVDQFVTLKIDARSGQSVSIPVVENDAFRVFSPQLGTEAGPTFTVEGEARVFEAAFSWTLEDGHTILAEGNEMAGVSAPEWGRFRFDVSYEKASQSNLMLILFIHSAKHGGVEHELIVPLKAPKDRINITR</sequence>
<dbReference type="InterPro" id="IPR018911">
    <property type="entry name" value="Gmad2_Ig-like_dom"/>
</dbReference>
<dbReference type="EMBL" id="JAGGLB010000003">
    <property type="protein sequence ID" value="MBP1989514.1"/>
    <property type="molecule type" value="Genomic_DNA"/>
</dbReference>
<organism evidence="3 4">
    <name type="scientific">Paenibacillus eucommiae</name>
    <dbReference type="NCBI Taxonomy" id="1355755"/>
    <lineage>
        <taxon>Bacteria</taxon>
        <taxon>Bacillati</taxon>
        <taxon>Bacillota</taxon>
        <taxon>Bacilli</taxon>
        <taxon>Bacillales</taxon>
        <taxon>Paenibacillaceae</taxon>
        <taxon>Paenibacillus</taxon>
    </lineage>
</organism>
<reference evidence="3 4" key="1">
    <citation type="submission" date="2021-03" db="EMBL/GenBank/DDBJ databases">
        <title>Genomic Encyclopedia of Type Strains, Phase IV (KMG-IV): sequencing the most valuable type-strain genomes for metagenomic binning, comparative biology and taxonomic classification.</title>
        <authorList>
            <person name="Goeker M."/>
        </authorList>
    </citation>
    <scope>NUCLEOTIDE SEQUENCE [LARGE SCALE GENOMIC DNA]</scope>
    <source>
        <strain evidence="3 4">DSM 26048</strain>
    </source>
</reference>
<evidence type="ECO:0000256" key="1">
    <source>
        <dbReference type="SAM" id="SignalP"/>
    </source>
</evidence>
<feature type="signal peptide" evidence="1">
    <location>
        <begin position="1"/>
        <end position="20"/>
    </location>
</feature>
<evidence type="ECO:0000313" key="3">
    <source>
        <dbReference type="EMBL" id="MBP1989514.1"/>
    </source>
</evidence>
<feature type="domain" description="Bacterial spore germination immunoglobulin-like" evidence="2">
    <location>
        <begin position="212"/>
        <end position="293"/>
    </location>
</feature>